<keyword evidence="3" id="KW-0677">Repeat</keyword>
<evidence type="ECO:0000256" key="1">
    <source>
        <dbReference type="ARBA" id="ARBA00004123"/>
    </source>
</evidence>
<keyword evidence="15" id="KW-1185">Reference proteome</keyword>
<evidence type="ECO:0000256" key="12">
    <source>
        <dbReference type="SAM" id="MobiDB-lite"/>
    </source>
</evidence>
<dbReference type="InterPro" id="IPR004092">
    <property type="entry name" value="Mbt"/>
</dbReference>
<dbReference type="CDD" id="cd20132">
    <property type="entry name" value="MBT_L3MBTL3_rpt1"/>
    <property type="match status" value="1"/>
</dbReference>
<gene>
    <name evidence="14" type="primary">L3mbtl3_0</name>
    <name evidence="14" type="ORF">ARDKOR_R08360</name>
</gene>
<feature type="non-terminal residue" evidence="14">
    <location>
        <position position="1"/>
    </location>
</feature>
<dbReference type="InterPro" id="IPR050548">
    <property type="entry name" value="PcG_chromatin_remod_factors"/>
</dbReference>
<evidence type="ECO:0000256" key="2">
    <source>
        <dbReference type="ARBA" id="ARBA00022723"/>
    </source>
</evidence>
<evidence type="ECO:0000313" key="15">
    <source>
        <dbReference type="Proteomes" id="UP000560386"/>
    </source>
</evidence>
<dbReference type="GO" id="GO:0008270">
    <property type="term" value="F:zinc ion binding"/>
    <property type="evidence" value="ECO:0007669"/>
    <property type="project" value="UniProtKB-KW"/>
</dbReference>
<feature type="non-terminal residue" evidence="14">
    <location>
        <position position="881"/>
    </location>
</feature>
<dbReference type="PANTHER" id="PTHR12247:SF72">
    <property type="entry name" value="LETHAL(3)MALIGNANT BRAIN TUMOR-LIKE PROTEIN 3"/>
    <property type="match status" value="1"/>
</dbReference>
<dbReference type="PROSITE" id="PS51802">
    <property type="entry name" value="ZF_CCHHC"/>
    <property type="match status" value="1"/>
</dbReference>
<dbReference type="PROSITE" id="PS50105">
    <property type="entry name" value="SAM_DOMAIN"/>
    <property type="match status" value="1"/>
</dbReference>
<dbReference type="Proteomes" id="UP000560386">
    <property type="component" value="Unassembled WGS sequence"/>
</dbReference>
<evidence type="ECO:0000256" key="7">
    <source>
        <dbReference type="ARBA" id="ARBA00023015"/>
    </source>
</evidence>
<evidence type="ECO:0000256" key="5">
    <source>
        <dbReference type="ARBA" id="ARBA00022833"/>
    </source>
</evidence>
<feature type="domain" description="SAM" evidence="13">
    <location>
        <begin position="809"/>
        <end position="873"/>
    </location>
</feature>
<proteinExistence type="predicted"/>
<evidence type="ECO:0000256" key="9">
    <source>
        <dbReference type="ARBA" id="ARBA00023242"/>
    </source>
</evidence>
<keyword evidence="4 11" id="KW-0863">Zinc-finger</keyword>
<feature type="repeat" description="MBT" evidence="10">
    <location>
        <begin position="337"/>
        <end position="436"/>
    </location>
</feature>
<evidence type="ECO:0000256" key="4">
    <source>
        <dbReference type="ARBA" id="ARBA00022771"/>
    </source>
</evidence>
<feature type="region of interest" description="Disordered" evidence="12">
    <location>
        <begin position="631"/>
        <end position="659"/>
    </location>
</feature>
<dbReference type="CDD" id="cd20135">
    <property type="entry name" value="MBT_L3MBTL3_rpt2"/>
    <property type="match status" value="1"/>
</dbReference>
<evidence type="ECO:0000256" key="11">
    <source>
        <dbReference type="PROSITE-ProRule" id="PRU01143"/>
    </source>
</evidence>
<dbReference type="InterPro" id="IPR001660">
    <property type="entry name" value="SAM"/>
</dbReference>
<keyword evidence="9" id="KW-0539">Nucleus</keyword>
<evidence type="ECO:0000313" key="14">
    <source>
        <dbReference type="EMBL" id="NXE24535.1"/>
    </source>
</evidence>
<keyword evidence="2" id="KW-0479">Metal-binding</keyword>
<feature type="repeat" description="MBT" evidence="10">
    <location>
        <begin position="229"/>
        <end position="329"/>
    </location>
</feature>
<dbReference type="EMBL" id="VWPR01000655">
    <property type="protein sequence ID" value="NXE24535.1"/>
    <property type="molecule type" value="Genomic_DNA"/>
</dbReference>
<dbReference type="CDD" id="cd09582">
    <property type="entry name" value="SAM_Scm-like-3MBT3_4"/>
    <property type="match status" value="1"/>
</dbReference>
<keyword evidence="7" id="KW-0805">Transcription regulation</keyword>
<dbReference type="SUPFAM" id="SSF63748">
    <property type="entry name" value="Tudor/PWWP/MBT"/>
    <property type="match status" value="3"/>
</dbReference>
<evidence type="ECO:0000256" key="10">
    <source>
        <dbReference type="PROSITE-ProRule" id="PRU00459"/>
    </source>
</evidence>
<dbReference type="InterPro" id="IPR036060">
    <property type="entry name" value="Znf_C2H2C_sf"/>
</dbReference>
<name>A0A7K8LAE1_9AVES</name>
<dbReference type="PANTHER" id="PTHR12247">
    <property type="entry name" value="POLYCOMB GROUP PROTEIN"/>
    <property type="match status" value="1"/>
</dbReference>
<evidence type="ECO:0000256" key="3">
    <source>
        <dbReference type="ARBA" id="ARBA00022737"/>
    </source>
</evidence>
<dbReference type="Pfam" id="PF01530">
    <property type="entry name" value="zf-C2HC"/>
    <property type="match status" value="1"/>
</dbReference>
<feature type="region of interest" description="Disordered" evidence="12">
    <location>
        <begin position="149"/>
        <end position="207"/>
    </location>
</feature>
<dbReference type="SMART" id="SM00454">
    <property type="entry name" value="SAM"/>
    <property type="match status" value="1"/>
</dbReference>
<dbReference type="PROSITE" id="PS51079">
    <property type="entry name" value="MBT"/>
    <property type="match status" value="3"/>
</dbReference>
<evidence type="ECO:0000259" key="13">
    <source>
        <dbReference type="PROSITE" id="PS50105"/>
    </source>
</evidence>
<dbReference type="FunFam" id="1.10.150.50:FF:000035">
    <property type="entry name" value="lethal(3)malignant brain tumor-like protein 3 isoform X2"/>
    <property type="match status" value="1"/>
</dbReference>
<sequence length="881" mass="99243">MNESAASGNGQEFDVFSAMDWKDGIGTLQGSDLKFRVNEFGALEVITDETEMESVKKATATTTWMVPTAQEGQMVGNVSPLPKQSYFFHCAAFSEKTGISTRLKETAKMDGLVFCENCYRYGTVEEFVPEGKFCSQKCAQQVKNKEPKEEKLSMECSGEDDSKGIRKRKAKLPLKEESRDNEEKKENPDETEDKPEGRILRVSQRARRKRKGEITVLRQTVPSKGRQAWCWASYLEEEKAAAVPTKLFKEYQSFPYNKNGFKVGMKLEGVDPEHQSIYCVLTVAEVCGYRIRLHFDGYPDCYDFWVNADSSDIHPVGWCEKTGHKLHPPKGYKEEEFSWPSYLKACKAQAAPKSLFENQNTTVIPSGFRVGMKLEAVDKKNPTFICVATVTDMVDNRFLVHFDNWDESYDYWCEAASPHIHPVGWCKEHKRTLITPPDYPHAKHFSWEKYLEETSSLPAPARAFKVKPSHGFQTNMKLEVVDKRNPMFIRVATIVDTDDYRIKIHFDGWDSIYDYWTDVDSPDIHPAGWCTKTGHPLQPPLSPLELVEALEHGGCPTAGCKGVGYIKRARHIGHHSAVTCPYSEMNLNKESLLPDRLSGEMPAASPVSRNRKLLAVLNILLVLNSDRKCPSPGHVGMKSSAHNRSSGKAVSEAVKQEDAESKSPCKKPLLCDVKEKKAPGFSLIFFMMIQHPLCGNPGVLIALLARDVIMLSDFYDVLIKNAHLIFLSGVLQTKDSIKNKEREEEETENKLLISNEIKDVEEPNTQRLLSQPVVVSSKLQVPGLPLRWEQQSKLLPSVAGIPASKVSKWSTDEVSEFIRSLPGCEEHGKVFKDEQIDGEAFLLMTQSDIVKIMSIKLGPALKIFNSILMFKAAEKNSHNEL</sequence>
<organism evidence="14 15">
    <name type="scientific">Ardeotis kori</name>
    <dbReference type="NCBI Taxonomy" id="89386"/>
    <lineage>
        <taxon>Eukaryota</taxon>
        <taxon>Metazoa</taxon>
        <taxon>Chordata</taxon>
        <taxon>Craniata</taxon>
        <taxon>Vertebrata</taxon>
        <taxon>Euteleostomi</taxon>
        <taxon>Archelosauria</taxon>
        <taxon>Archosauria</taxon>
        <taxon>Dinosauria</taxon>
        <taxon>Saurischia</taxon>
        <taxon>Theropoda</taxon>
        <taxon>Coelurosauria</taxon>
        <taxon>Aves</taxon>
        <taxon>Neognathae</taxon>
        <taxon>Neoaves</taxon>
        <taxon>Otidimorphae</taxon>
        <taxon>Otidiformes</taxon>
        <taxon>Otididae</taxon>
        <taxon>Ardeotis</taxon>
    </lineage>
</organism>
<dbReference type="GO" id="GO:2000058">
    <property type="term" value="P:regulation of ubiquitin-dependent protein catabolic process"/>
    <property type="evidence" value="ECO:0007669"/>
    <property type="project" value="UniProtKB-ARBA"/>
</dbReference>
<evidence type="ECO:0000256" key="8">
    <source>
        <dbReference type="ARBA" id="ARBA00023163"/>
    </source>
</evidence>
<feature type="repeat" description="MBT" evidence="10">
    <location>
        <begin position="445"/>
        <end position="540"/>
    </location>
</feature>
<dbReference type="SUPFAM" id="SSF103637">
    <property type="entry name" value="CCHHC domain"/>
    <property type="match status" value="1"/>
</dbReference>
<dbReference type="InterPro" id="IPR013761">
    <property type="entry name" value="SAM/pointed_sf"/>
</dbReference>
<keyword evidence="5" id="KW-0862">Zinc</keyword>
<dbReference type="Pfam" id="PF00536">
    <property type="entry name" value="SAM_1"/>
    <property type="match status" value="1"/>
</dbReference>
<dbReference type="SMART" id="SM00561">
    <property type="entry name" value="MBT"/>
    <property type="match status" value="3"/>
</dbReference>
<keyword evidence="8" id="KW-0804">Transcription</keyword>
<dbReference type="InterPro" id="IPR002515">
    <property type="entry name" value="Znf_C2H2C"/>
</dbReference>
<protein>
    <submittedName>
        <fullName evidence="14">LMBL3 protein</fullName>
    </submittedName>
</protein>
<dbReference type="GO" id="GO:0005634">
    <property type="term" value="C:nucleus"/>
    <property type="evidence" value="ECO:0007669"/>
    <property type="project" value="UniProtKB-SubCell"/>
</dbReference>
<keyword evidence="6" id="KW-0156">Chromatin regulator</keyword>
<reference evidence="14 15" key="1">
    <citation type="submission" date="2019-09" db="EMBL/GenBank/DDBJ databases">
        <title>Bird 10,000 Genomes (B10K) Project - Family phase.</title>
        <authorList>
            <person name="Zhang G."/>
        </authorList>
    </citation>
    <scope>NUCLEOTIDE SEQUENCE [LARGE SCALE GENOMIC DNA]</scope>
    <source>
        <strain evidence="14">B10K-CU-031-01</strain>
        <tissue evidence="14">Muscle</tissue>
    </source>
</reference>
<dbReference type="GO" id="GO:0042393">
    <property type="term" value="F:histone binding"/>
    <property type="evidence" value="ECO:0007669"/>
    <property type="project" value="TreeGrafter"/>
</dbReference>
<dbReference type="FunFam" id="2.30.30.140:FF:000007">
    <property type="entry name" value="Lethal(3)malignant brain tumor-like protein 1"/>
    <property type="match status" value="2"/>
</dbReference>
<dbReference type="Pfam" id="PF02820">
    <property type="entry name" value="MBT"/>
    <property type="match status" value="3"/>
</dbReference>
<dbReference type="Gene3D" id="2.30.30.140">
    <property type="match status" value="3"/>
</dbReference>
<dbReference type="GO" id="GO:0006325">
    <property type="term" value="P:chromatin organization"/>
    <property type="evidence" value="ECO:0007669"/>
    <property type="project" value="UniProtKB-KW"/>
</dbReference>
<comment type="caution">
    <text evidence="14">The sequence shown here is derived from an EMBL/GenBank/DDBJ whole genome shotgun (WGS) entry which is preliminary data.</text>
</comment>
<dbReference type="Gene3D" id="1.10.150.50">
    <property type="entry name" value="Transcription Factor, Ets-1"/>
    <property type="match status" value="1"/>
</dbReference>
<evidence type="ECO:0000256" key="6">
    <source>
        <dbReference type="ARBA" id="ARBA00022853"/>
    </source>
</evidence>
<dbReference type="GO" id="GO:0045892">
    <property type="term" value="P:negative regulation of DNA-templated transcription"/>
    <property type="evidence" value="ECO:0007669"/>
    <property type="project" value="TreeGrafter"/>
</dbReference>
<dbReference type="AlphaFoldDB" id="A0A7K8LAE1"/>
<dbReference type="GO" id="GO:0003682">
    <property type="term" value="F:chromatin binding"/>
    <property type="evidence" value="ECO:0007669"/>
    <property type="project" value="TreeGrafter"/>
</dbReference>
<accession>A0A7K8LAE1</accession>
<feature type="compositionally biased region" description="Basic and acidic residues" evidence="12">
    <location>
        <begin position="173"/>
        <end position="199"/>
    </location>
</feature>
<dbReference type="SUPFAM" id="SSF47769">
    <property type="entry name" value="SAM/Pointed domain"/>
    <property type="match status" value="1"/>
</dbReference>
<dbReference type="CDD" id="cd20138">
    <property type="entry name" value="MBT_L3MBTL3_rpt3"/>
    <property type="match status" value="1"/>
</dbReference>
<comment type="subcellular location">
    <subcellularLocation>
        <location evidence="1">Nucleus</location>
    </subcellularLocation>
</comment>